<organism evidence="1 2">
    <name type="scientific">Actinoplanes sandaracinus</name>
    <dbReference type="NCBI Taxonomy" id="3045177"/>
    <lineage>
        <taxon>Bacteria</taxon>
        <taxon>Bacillati</taxon>
        <taxon>Actinomycetota</taxon>
        <taxon>Actinomycetes</taxon>
        <taxon>Micromonosporales</taxon>
        <taxon>Micromonosporaceae</taxon>
        <taxon>Actinoplanes</taxon>
    </lineage>
</organism>
<proteinExistence type="predicted"/>
<gene>
    <name evidence="1" type="ORF">QLQ12_29350</name>
</gene>
<comment type="caution">
    <text evidence="1">The sequence shown here is derived from an EMBL/GenBank/DDBJ whole genome shotgun (WGS) entry which is preliminary data.</text>
</comment>
<evidence type="ECO:0000313" key="2">
    <source>
        <dbReference type="Proteomes" id="UP001241758"/>
    </source>
</evidence>
<accession>A0ABT6WSP0</accession>
<dbReference type="RefSeq" id="WP_282763801.1">
    <property type="nucleotide sequence ID" value="NZ_JASCTH010000021.1"/>
</dbReference>
<reference evidence="1 2" key="1">
    <citation type="submission" date="2023-05" db="EMBL/GenBank/DDBJ databases">
        <title>Actinoplanes sp. NEAU-A12 genome sequencing.</title>
        <authorList>
            <person name="Wang Z.-S."/>
        </authorList>
    </citation>
    <scope>NUCLEOTIDE SEQUENCE [LARGE SCALE GENOMIC DNA]</scope>
    <source>
        <strain evidence="1 2">NEAU-A12</strain>
    </source>
</reference>
<name>A0ABT6WSP0_9ACTN</name>
<keyword evidence="2" id="KW-1185">Reference proteome</keyword>
<dbReference type="Proteomes" id="UP001241758">
    <property type="component" value="Unassembled WGS sequence"/>
</dbReference>
<sequence length="115" mass="12136">MSIVVPDACTLPTAERPLRLAEFDDLFATAVRRVEPITATHVRLWLTGPAGLEATVRDLTARETACCSFLTFAVTGEPADDGTALTLDVEVPGKYADVLASLSERAGTVSARGTS</sequence>
<evidence type="ECO:0000313" key="1">
    <source>
        <dbReference type="EMBL" id="MDI6102733.1"/>
    </source>
</evidence>
<protein>
    <recommendedName>
        <fullName evidence="3">Arsenate reductase</fullName>
    </recommendedName>
</protein>
<dbReference type="EMBL" id="JASCTH010000021">
    <property type="protein sequence ID" value="MDI6102733.1"/>
    <property type="molecule type" value="Genomic_DNA"/>
</dbReference>
<evidence type="ECO:0008006" key="3">
    <source>
        <dbReference type="Google" id="ProtNLM"/>
    </source>
</evidence>